<keyword evidence="2" id="KW-1185">Reference proteome</keyword>
<dbReference type="AlphaFoldDB" id="A0A6H0Y5A4"/>
<sequence>MAVTDLEVVHAYRHLQRAALRAVHFEKPDQYIVRRHIRAAFDKDSRDDFSPRKISRTLEFLDNAITVRGLEYKLTKNIVRVWGERERLQRSLTTSKIYPHRRAAYLDFDRTLRQLNETMELCIK</sequence>
<proteinExistence type="predicted"/>
<dbReference type="OrthoDB" id="4392610at2759"/>
<organism evidence="1 2">
    <name type="scientific">Peltaster fructicola</name>
    <dbReference type="NCBI Taxonomy" id="286661"/>
    <lineage>
        <taxon>Eukaryota</taxon>
        <taxon>Fungi</taxon>
        <taxon>Dikarya</taxon>
        <taxon>Ascomycota</taxon>
        <taxon>Pezizomycotina</taxon>
        <taxon>Dothideomycetes</taxon>
        <taxon>Dothideomycetes incertae sedis</taxon>
        <taxon>Peltaster</taxon>
    </lineage>
</organism>
<evidence type="ECO:0000313" key="1">
    <source>
        <dbReference type="EMBL" id="QIX02018.1"/>
    </source>
</evidence>
<name>A0A6H0Y5A4_9PEZI</name>
<dbReference type="EMBL" id="CP051143">
    <property type="protein sequence ID" value="QIX02018.1"/>
    <property type="molecule type" value="Genomic_DNA"/>
</dbReference>
<accession>A0A6H0Y5A4</accession>
<evidence type="ECO:0000313" key="2">
    <source>
        <dbReference type="Proteomes" id="UP000503462"/>
    </source>
</evidence>
<gene>
    <name evidence="1" type="ORF">AMS68_007535</name>
</gene>
<dbReference type="Proteomes" id="UP000503462">
    <property type="component" value="Chromosome 5"/>
</dbReference>
<protein>
    <submittedName>
        <fullName evidence="1">Uncharacterized protein</fullName>
    </submittedName>
</protein>
<reference evidence="1 2" key="1">
    <citation type="journal article" date="2016" name="Sci. Rep.">
        <title>Peltaster fructicola genome reveals evolution from an invasive phytopathogen to an ectophytic parasite.</title>
        <authorList>
            <person name="Xu C."/>
            <person name="Chen H."/>
            <person name="Gleason M.L."/>
            <person name="Xu J.R."/>
            <person name="Liu H."/>
            <person name="Zhang R."/>
            <person name="Sun G."/>
        </authorList>
    </citation>
    <scope>NUCLEOTIDE SEQUENCE [LARGE SCALE GENOMIC DNA]</scope>
    <source>
        <strain evidence="1 2">LNHT1506</strain>
    </source>
</reference>